<dbReference type="EMBL" id="CADCTR010003253">
    <property type="protein sequence ID" value="CAA9390300.1"/>
    <property type="molecule type" value="Genomic_DNA"/>
</dbReference>
<organism evidence="1">
    <name type="scientific">uncultured Chloroflexia bacterium</name>
    <dbReference type="NCBI Taxonomy" id="1672391"/>
    <lineage>
        <taxon>Bacteria</taxon>
        <taxon>Bacillati</taxon>
        <taxon>Chloroflexota</taxon>
        <taxon>Chloroflexia</taxon>
        <taxon>environmental samples</taxon>
    </lineage>
</organism>
<name>A0A6J4NKB6_9CHLR</name>
<protein>
    <submittedName>
        <fullName evidence="1">Uncharacterized protein</fullName>
    </submittedName>
</protein>
<gene>
    <name evidence="1" type="ORF">AVDCRST_MAG93-9695</name>
</gene>
<evidence type="ECO:0000313" key="1">
    <source>
        <dbReference type="EMBL" id="CAA9390300.1"/>
    </source>
</evidence>
<sequence>MYYAALMAVSGVNGTVGFRAVQLVTLPFVRFAQAD</sequence>
<reference evidence="1" key="1">
    <citation type="submission" date="2020-02" db="EMBL/GenBank/DDBJ databases">
        <authorList>
            <person name="Meier V. D."/>
        </authorList>
    </citation>
    <scope>NUCLEOTIDE SEQUENCE</scope>
    <source>
        <strain evidence="1">AVDCRST_MAG93</strain>
    </source>
</reference>
<proteinExistence type="predicted"/>
<accession>A0A6J4NKB6</accession>
<dbReference type="AlphaFoldDB" id="A0A6J4NKB6"/>